<feature type="transmembrane region" description="Helical" evidence="13">
    <location>
        <begin position="80"/>
        <end position="102"/>
    </location>
</feature>
<dbReference type="PROSITE" id="PS00108">
    <property type="entry name" value="PROTEIN_KINASE_ST"/>
    <property type="match status" value="1"/>
</dbReference>
<dbReference type="Proteomes" id="UP000634136">
    <property type="component" value="Unassembled WGS sequence"/>
</dbReference>
<dbReference type="InterPro" id="IPR017441">
    <property type="entry name" value="Protein_kinase_ATP_BS"/>
</dbReference>
<dbReference type="PANTHER" id="PTHR45631:SF197">
    <property type="entry name" value="TYROSINE KINASE FAMILY PROTEIN"/>
    <property type="match status" value="1"/>
</dbReference>
<reference evidence="15" key="1">
    <citation type="submission" date="2020-09" db="EMBL/GenBank/DDBJ databases">
        <title>Genome-Enabled Discovery of Anthraquinone Biosynthesis in Senna tora.</title>
        <authorList>
            <person name="Kang S.-H."/>
            <person name="Pandey R.P."/>
            <person name="Lee C.-M."/>
            <person name="Sim J.-S."/>
            <person name="Jeong J.-T."/>
            <person name="Choi B.-S."/>
            <person name="Jung M."/>
            <person name="Ginzburg D."/>
            <person name="Zhao K."/>
            <person name="Won S.Y."/>
            <person name="Oh T.-J."/>
            <person name="Yu Y."/>
            <person name="Kim N.-H."/>
            <person name="Lee O.R."/>
            <person name="Lee T.-H."/>
            <person name="Bashyal P."/>
            <person name="Kim T.-S."/>
            <person name="Lee W.-H."/>
            <person name="Kawkins C."/>
            <person name="Kim C.-K."/>
            <person name="Kim J.S."/>
            <person name="Ahn B.O."/>
            <person name="Rhee S.Y."/>
            <person name="Sohng J.K."/>
        </authorList>
    </citation>
    <scope>NUCLEOTIDE SEQUENCE</scope>
    <source>
        <tissue evidence="15">Leaf</tissue>
    </source>
</reference>
<evidence type="ECO:0000256" key="9">
    <source>
        <dbReference type="ARBA" id="ARBA00022840"/>
    </source>
</evidence>
<dbReference type="SUPFAM" id="SSF56112">
    <property type="entry name" value="Protein kinase-like (PK-like)"/>
    <property type="match status" value="1"/>
</dbReference>
<dbReference type="Gene3D" id="3.80.10.10">
    <property type="entry name" value="Ribonuclease Inhibitor"/>
    <property type="match status" value="1"/>
</dbReference>
<dbReference type="InterPro" id="IPR032675">
    <property type="entry name" value="LRR_dom_sf"/>
</dbReference>
<evidence type="ECO:0000259" key="14">
    <source>
        <dbReference type="PROSITE" id="PS50011"/>
    </source>
</evidence>
<dbReference type="InterPro" id="IPR008271">
    <property type="entry name" value="Ser/Thr_kinase_AS"/>
</dbReference>
<keyword evidence="9 12" id="KW-0067">ATP-binding</keyword>
<evidence type="ECO:0000256" key="5">
    <source>
        <dbReference type="ARBA" id="ARBA00022729"/>
    </source>
</evidence>
<dbReference type="GO" id="GO:0004672">
    <property type="term" value="F:protein kinase activity"/>
    <property type="evidence" value="ECO:0007669"/>
    <property type="project" value="InterPro"/>
</dbReference>
<organism evidence="15 16">
    <name type="scientific">Senna tora</name>
    <dbReference type="NCBI Taxonomy" id="362788"/>
    <lineage>
        <taxon>Eukaryota</taxon>
        <taxon>Viridiplantae</taxon>
        <taxon>Streptophyta</taxon>
        <taxon>Embryophyta</taxon>
        <taxon>Tracheophyta</taxon>
        <taxon>Spermatophyta</taxon>
        <taxon>Magnoliopsida</taxon>
        <taxon>eudicotyledons</taxon>
        <taxon>Gunneridae</taxon>
        <taxon>Pentapetalae</taxon>
        <taxon>rosids</taxon>
        <taxon>fabids</taxon>
        <taxon>Fabales</taxon>
        <taxon>Fabaceae</taxon>
        <taxon>Caesalpinioideae</taxon>
        <taxon>Cassia clade</taxon>
        <taxon>Senna</taxon>
    </lineage>
</organism>
<dbReference type="InterPro" id="IPR001611">
    <property type="entry name" value="Leu-rich_rpt"/>
</dbReference>
<name>A0A834XFC7_9FABA</name>
<keyword evidence="16" id="KW-1185">Reference proteome</keyword>
<keyword evidence="11 13" id="KW-0472">Membrane</keyword>
<keyword evidence="15" id="KW-0675">Receptor</keyword>
<dbReference type="Gene3D" id="3.30.200.20">
    <property type="entry name" value="Phosphorylase Kinase, domain 1"/>
    <property type="match status" value="1"/>
</dbReference>
<evidence type="ECO:0000256" key="4">
    <source>
        <dbReference type="ARBA" id="ARBA00022692"/>
    </source>
</evidence>
<dbReference type="FunFam" id="3.80.10.10:FF:000129">
    <property type="entry name" value="Leucine-rich repeat receptor-like kinase"/>
    <property type="match status" value="1"/>
</dbReference>
<dbReference type="Pfam" id="PF13855">
    <property type="entry name" value="LRR_8"/>
    <property type="match status" value="1"/>
</dbReference>
<evidence type="ECO:0000256" key="7">
    <source>
        <dbReference type="ARBA" id="ARBA00022741"/>
    </source>
</evidence>
<evidence type="ECO:0000256" key="3">
    <source>
        <dbReference type="ARBA" id="ARBA00022679"/>
    </source>
</evidence>
<evidence type="ECO:0000313" key="16">
    <source>
        <dbReference type="Proteomes" id="UP000634136"/>
    </source>
</evidence>
<dbReference type="OrthoDB" id="2017114at2759"/>
<evidence type="ECO:0000256" key="2">
    <source>
        <dbReference type="ARBA" id="ARBA00022614"/>
    </source>
</evidence>
<keyword evidence="10 13" id="KW-1133">Transmembrane helix</keyword>
<dbReference type="InterPro" id="IPR024788">
    <property type="entry name" value="Malectin-like_Carb-bd_dom"/>
</dbReference>
<dbReference type="GO" id="GO:0016020">
    <property type="term" value="C:membrane"/>
    <property type="evidence" value="ECO:0007669"/>
    <property type="project" value="UniProtKB-SubCell"/>
</dbReference>
<feature type="binding site" evidence="12">
    <location>
        <position position="631"/>
    </location>
    <ligand>
        <name>ATP</name>
        <dbReference type="ChEBI" id="CHEBI:30616"/>
    </ligand>
</feature>
<gene>
    <name evidence="15" type="ORF">G2W53_000345</name>
</gene>
<comment type="caution">
    <text evidence="15">The sequence shown here is derived from an EMBL/GenBank/DDBJ whole genome shotgun (WGS) entry which is preliminary data.</text>
</comment>
<comment type="subcellular location">
    <subcellularLocation>
        <location evidence="1">Membrane</location>
        <topology evidence="1">Single-pass membrane protein</topology>
    </subcellularLocation>
</comment>
<keyword evidence="5" id="KW-0732">Signal</keyword>
<evidence type="ECO:0000256" key="10">
    <source>
        <dbReference type="ARBA" id="ARBA00022989"/>
    </source>
</evidence>
<dbReference type="SMART" id="SM00220">
    <property type="entry name" value="S_TKc"/>
    <property type="match status" value="1"/>
</dbReference>
<protein>
    <submittedName>
        <fullName evidence="15">LRR receptor-like serine/threonine-protein kinase IOS1</fullName>
    </submittedName>
</protein>
<dbReference type="PROSITE" id="PS51450">
    <property type="entry name" value="LRR"/>
    <property type="match status" value="1"/>
</dbReference>
<dbReference type="InterPro" id="IPR011009">
    <property type="entry name" value="Kinase-like_dom_sf"/>
</dbReference>
<dbReference type="Pfam" id="PF00069">
    <property type="entry name" value="Pkinase"/>
    <property type="match status" value="1"/>
</dbReference>
<feature type="transmembrane region" description="Helical" evidence="13">
    <location>
        <begin position="28"/>
        <end position="48"/>
    </location>
</feature>
<keyword evidence="8 15" id="KW-0418">Kinase</keyword>
<evidence type="ECO:0000256" key="6">
    <source>
        <dbReference type="ARBA" id="ARBA00022737"/>
    </source>
</evidence>
<dbReference type="SUPFAM" id="SSF52058">
    <property type="entry name" value="L domain-like"/>
    <property type="match status" value="1"/>
</dbReference>
<dbReference type="InterPro" id="IPR000719">
    <property type="entry name" value="Prot_kinase_dom"/>
</dbReference>
<evidence type="ECO:0000256" key="13">
    <source>
        <dbReference type="SAM" id="Phobius"/>
    </source>
</evidence>
<sequence length="889" mass="99429">MSSAGIVPLRPSHMEALGVQGSPCQFLVIPYIFLTFLIASSARLLFVVPNQGARLPSSEGAMYAMEKCSEALNLGWNLSVMWLPFAGIAAVAITMEVIQLYLTLTGVVHAQDETGFISIDCGLGDKQTYIDEATGLSYTSDDKFIDTGENHRILPEYKAKSPERQFWNVRSFPVENRNCYSINTSASAYTGFIEYIVRARFMYGNYDGKNSPPKFDIYLGTSKWDSVEFENASTIVTKEITFTSMSEQIHVCLYDIHRGTPFISVLELRVFSNDLNSERYMEPFARWDIGSQDGKIVRYPDDPYDQIWTPYNSIDWTTISTPHDVSHNNLISSRVMRTAATPANGSDSIYLKLGYIASTYLLYLYFTEVQKLKENQTRQFDIIFNGVPQYSSVQSDYLEPWSYPYENNASGALDILITRTNKSTLPPILNAVEIYILRNLSQHETNKREYDAMKNIKSIYRIKRNWQGDPCLPKDYMWEGLNCSNVDGSGSPIITSLNLSSSGLSGKITIHIFTLESLEYLDLSNNNLTGEVSDALSQLNSLTVLKLEGNHLSGTIPPKLLKRWEKVDTASTSLNKSSFELSLSNGIDSNKQQFIFEEIKSITSNFGRVLGKGGFGTVFHGYVGNTQVAVKMLSPSAHAYLQFQAEAKLLTTVHHKCLTALIGYCDDDTNVALIYEYMANGDLADHLSGLEYLHHGCKPPIVHRDIKPQNILLNENMRAKLADFGLSRIFSNEADTHISTVIAGTLGYLDPEYYLSNKLNEKSDVYSFGTVLLEILTGRPAIFKNEEGTHITHWLDSMPVGREINDIVDSRLQGEFDIDSARKFLDTAMACVAPTSIDRPTMSQVLMELKQCMGIVITPVVDAYGNIDIPSCVMEVSFEMISGQSSLAR</sequence>
<dbReference type="GO" id="GO:0005524">
    <property type="term" value="F:ATP binding"/>
    <property type="evidence" value="ECO:0007669"/>
    <property type="project" value="UniProtKB-UniRule"/>
</dbReference>
<evidence type="ECO:0000256" key="11">
    <source>
        <dbReference type="ARBA" id="ARBA00023136"/>
    </source>
</evidence>
<dbReference type="PROSITE" id="PS50011">
    <property type="entry name" value="PROTEIN_KINASE_DOM"/>
    <property type="match status" value="1"/>
</dbReference>
<feature type="domain" description="Protein kinase" evidence="14">
    <location>
        <begin position="604"/>
        <end position="861"/>
    </location>
</feature>
<keyword evidence="7 12" id="KW-0547">Nucleotide-binding</keyword>
<dbReference type="PROSITE" id="PS00107">
    <property type="entry name" value="PROTEIN_KINASE_ATP"/>
    <property type="match status" value="1"/>
</dbReference>
<dbReference type="AlphaFoldDB" id="A0A834XFC7"/>
<proteinExistence type="predicted"/>
<evidence type="ECO:0000256" key="8">
    <source>
        <dbReference type="ARBA" id="ARBA00022777"/>
    </source>
</evidence>
<accession>A0A834XFC7</accession>
<dbReference type="PANTHER" id="PTHR45631">
    <property type="entry name" value="OS07G0107800 PROTEIN-RELATED"/>
    <property type="match status" value="1"/>
</dbReference>
<evidence type="ECO:0000313" key="15">
    <source>
        <dbReference type="EMBL" id="KAF7843440.1"/>
    </source>
</evidence>
<dbReference type="Gene3D" id="1.10.510.10">
    <property type="entry name" value="Transferase(Phosphotransferase) domain 1"/>
    <property type="match status" value="1"/>
</dbReference>
<dbReference type="Pfam" id="PF12819">
    <property type="entry name" value="Malectin_like"/>
    <property type="match status" value="1"/>
</dbReference>
<keyword evidence="4 13" id="KW-0812">Transmembrane</keyword>
<dbReference type="EMBL" id="JAAIUW010000001">
    <property type="protein sequence ID" value="KAF7843440.1"/>
    <property type="molecule type" value="Genomic_DNA"/>
</dbReference>
<evidence type="ECO:0000256" key="12">
    <source>
        <dbReference type="PROSITE-ProRule" id="PRU10141"/>
    </source>
</evidence>
<keyword evidence="6" id="KW-0677">Repeat</keyword>
<evidence type="ECO:0000256" key="1">
    <source>
        <dbReference type="ARBA" id="ARBA00004167"/>
    </source>
</evidence>
<keyword evidence="3" id="KW-0808">Transferase</keyword>
<keyword evidence="2" id="KW-0433">Leucine-rich repeat</keyword>